<gene>
    <name evidence="2" type="ORF">FH972_026558</name>
</gene>
<organism evidence="2 3">
    <name type="scientific">Carpinus fangiana</name>
    <dbReference type="NCBI Taxonomy" id="176857"/>
    <lineage>
        <taxon>Eukaryota</taxon>
        <taxon>Viridiplantae</taxon>
        <taxon>Streptophyta</taxon>
        <taxon>Embryophyta</taxon>
        <taxon>Tracheophyta</taxon>
        <taxon>Spermatophyta</taxon>
        <taxon>Magnoliopsida</taxon>
        <taxon>eudicotyledons</taxon>
        <taxon>Gunneridae</taxon>
        <taxon>Pentapetalae</taxon>
        <taxon>rosids</taxon>
        <taxon>fabids</taxon>
        <taxon>Fagales</taxon>
        <taxon>Betulaceae</taxon>
        <taxon>Carpinus</taxon>
    </lineage>
</organism>
<dbReference type="GO" id="GO:0051118">
    <property type="term" value="F:glucan endo-1,3-alpha-glucosidase activity"/>
    <property type="evidence" value="ECO:0007669"/>
    <property type="project" value="InterPro"/>
</dbReference>
<dbReference type="CDD" id="cd11577">
    <property type="entry name" value="GH71"/>
    <property type="match status" value="1"/>
</dbReference>
<dbReference type="Gene3D" id="3.20.20.80">
    <property type="entry name" value="Glycosidases"/>
    <property type="match status" value="1"/>
</dbReference>
<dbReference type="EMBL" id="VIBQ01000099">
    <property type="protein sequence ID" value="KAB8754769.1"/>
    <property type="molecule type" value="Genomic_DNA"/>
</dbReference>
<reference evidence="2 3" key="1">
    <citation type="submission" date="2019-06" db="EMBL/GenBank/DDBJ databases">
        <title>A chromosomal-level reference genome of Carpinus fangiana (Coryloideae, Betulaceae).</title>
        <authorList>
            <person name="Yang X."/>
            <person name="Wang Z."/>
            <person name="Zhang L."/>
            <person name="Hao G."/>
            <person name="Liu J."/>
            <person name="Yang Y."/>
        </authorList>
    </citation>
    <scope>NUCLEOTIDE SEQUENCE [LARGE SCALE GENOMIC DNA]</scope>
    <source>
        <strain evidence="2">Cfa_2016G</strain>
        <tissue evidence="2">Leaf</tissue>
    </source>
</reference>
<dbReference type="AlphaFoldDB" id="A0A5N6L4D5"/>
<sequence>MAPSDNLEESLKSLSVSGKQSKVPTSSKPSAVAESWEDSADAASSSSDAPYAIRKNASLLSLSCGIARFTSKPKPVMAAGDKIDPRTWRRRPAPAARICAFCVSEWGTNATVALAPARVTWPCPPKTSKHTVSPACGGNAPRARHSQIALGSIERTSLPVKSILDKMHFSLSAVAIGLACTCNTVTAATKGVFAHYMVGSITADHANTDVSQAKNIGIDAFALNVGSLLPFATDASTGAIPLLFNAADNLGFKLFFSFDMYALGDTDPSQFLALVSQYQGRSSYYQVDGRPFVSTFNGATKTFGQADANSGWQNAFQNAQVTPYFVPDFDDFNGYPNGIVSAFPYPDGFFSWESAWPASSQGIANVSSDTDLAVISQTQPAGKFKDLDASQFYYRIGELNYGQRIQQLLSAAPDYVEIITWNDAGEGHYIGSFWPEQIGDSGIDKYTNGFDHSGWQQLVPSVIAALKNGAQDTSALFPGGPWDGKAAAGAMWYRPVLTTSSCASGQPSGYQNAQDLVNFAISLPSGASDYKIVVSSGGNVIATFPGQAGLNINSTGGLVAGSAPKVDVVDDLGNTVASATGNMDVAGNADLCNYNYVVTGF</sequence>
<evidence type="ECO:0000313" key="2">
    <source>
        <dbReference type="EMBL" id="KAB8754769.1"/>
    </source>
</evidence>
<keyword evidence="3" id="KW-1185">Reference proteome</keyword>
<feature type="region of interest" description="Disordered" evidence="1">
    <location>
        <begin position="1"/>
        <end position="47"/>
    </location>
</feature>
<protein>
    <submittedName>
        <fullName evidence="2">Uncharacterized protein</fullName>
    </submittedName>
</protein>
<dbReference type="InterPro" id="IPR005197">
    <property type="entry name" value="Glyco_hydro_71"/>
</dbReference>
<evidence type="ECO:0000256" key="1">
    <source>
        <dbReference type="SAM" id="MobiDB-lite"/>
    </source>
</evidence>
<dbReference type="OrthoDB" id="3257981at2759"/>
<evidence type="ECO:0000313" key="3">
    <source>
        <dbReference type="Proteomes" id="UP000327013"/>
    </source>
</evidence>
<dbReference type="Proteomes" id="UP000327013">
    <property type="component" value="Unassembled WGS sequence"/>
</dbReference>
<proteinExistence type="predicted"/>
<feature type="compositionally biased region" description="Polar residues" evidence="1">
    <location>
        <begin position="12"/>
        <end position="29"/>
    </location>
</feature>
<accession>A0A5N6L4D5</accession>
<comment type="caution">
    <text evidence="2">The sequence shown here is derived from an EMBL/GenBank/DDBJ whole genome shotgun (WGS) entry which is preliminary data.</text>
</comment>
<name>A0A5N6L4D5_9ROSI</name>
<dbReference type="Pfam" id="PF03659">
    <property type="entry name" value="Glyco_hydro_71"/>
    <property type="match status" value="1"/>
</dbReference>